<dbReference type="SUPFAM" id="SSF103473">
    <property type="entry name" value="MFS general substrate transporter"/>
    <property type="match status" value="1"/>
</dbReference>
<evidence type="ECO:0000256" key="4">
    <source>
        <dbReference type="ARBA" id="ARBA00022692"/>
    </source>
</evidence>
<protein>
    <submittedName>
        <fullName evidence="9">MFS family permease</fullName>
    </submittedName>
</protein>
<keyword evidence="6 8" id="KW-0472">Membrane</keyword>
<evidence type="ECO:0000256" key="8">
    <source>
        <dbReference type="SAM" id="Phobius"/>
    </source>
</evidence>
<sequence length="521" mass="54141">MTRALVTPTPTPAAVDRRHRSVLADRDFRLLYTADAAGRLGAQVSFLALPVLAQTVLHAGPGQVGVLSALGTVAFLLIGLPAGAWVDRMPKRTVLVAANLSRVVLTGSIPVAWACGALALPQMYVVVFLTGVATVFFDVAHLAYVPHLVGGDRLVAANSTLSGLNQAADVSGRGIGGLVVQFVGPAAAIVADALGFLWSASSIARIRAAEPSPQRTATARPRLWRETAAGLRFVLGHPMLRALAAKGAVTNLAIQLCQVSFVVLFTEKLHLSAGMLGLVLSTGGIGGLLGAIVAPAVGRRLGHGRALWIVGAVTGPFALLTGFMAPGPLLWVGAAGWMITIVQTGLANVLAVSTRQTVTPAAMLGRMNATFRFLLTGALSVGALLAGLIGTCVGIRAAIFTGAVLIGISWLVVFCSPLRNVRHLHELGERAIPVGRTPCGRSTCHHLRACRRHWHRSGRTGPAVVAELIAVGYSVAGLGRSDTDGPRRHPELVPRPPAPLASRPLTGRVAPLPRESPEGLG</sequence>
<dbReference type="CDD" id="cd06173">
    <property type="entry name" value="MFS_MefA_like"/>
    <property type="match status" value="1"/>
</dbReference>
<dbReference type="InterPro" id="IPR010290">
    <property type="entry name" value="TM_effector"/>
</dbReference>
<evidence type="ECO:0000256" key="7">
    <source>
        <dbReference type="SAM" id="MobiDB-lite"/>
    </source>
</evidence>
<feature type="transmembrane region" description="Helical" evidence="8">
    <location>
        <begin position="331"/>
        <end position="352"/>
    </location>
</feature>
<dbReference type="EMBL" id="JACHJK010000019">
    <property type="protein sequence ID" value="MBB5931927.1"/>
    <property type="molecule type" value="Genomic_DNA"/>
</dbReference>
<evidence type="ECO:0000313" key="9">
    <source>
        <dbReference type="EMBL" id="MBB5931927.1"/>
    </source>
</evidence>
<keyword evidence="5 8" id="KW-1133">Transmembrane helix</keyword>
<evidence type="ECO:0000256" key="5">
    <source>
        <dbReference type="ARBA" id="ARBA00022989"/>
    </source>
</evidence>
<feature type="transmembrane region" description="Helical" evidence="8">
    <location>
        <begin position="64"/>
        <end position="86"/>
    </location>
</feature>
<feature type="transmembrane region" description="Helical" evidence="8">
    <location>
        <begin position="93"/>
        <end position="119"/>
    </location>
</feature>
<organism evidence="9 10">
    <name type="scientific">Streptomyces echinatus</name>
    <dbReference type="NCBI Taxonomy" id="67293"/>
    <lineage>
        <taxon>Bacteria</taxon>
        <taxon>Bacillati</taxon>
        <taxon>Actinomycetota</taxon>
        <taxon>Actinomycetes</taxon>
        <taxon>Kitasatosporales</taxon>
        <taxon>Streptomycetaceae</taxon>
        <taxon>Streptomyces</taxon>
    </lineage>
</organism>
<feature type="transmembrane region" description="Helical" evidence="8">
    <location>
        <begin position="306"/>
        <end position="325"/>
    </location>
</feature>
<feature type="transmembrane region" description="Helical" evidence="8">
    <location>
        <begin position="271"/>
        <end position="294"/>
    </location>
</feature>
<dbReference type="RefSeq" id="WP_184973781.1">
    <property type="nucleotide sequence ID" value="NZ_BAAAWF010000045.1"/>
</dbReference>
<evidence type="ECO:0000313" key="10">
    <source>
        <dbReference type="Proteomes" id="UP000585836"/>
    </source>
</evidence>
<keyword evidence="4 8" id="KW-0812">Transmembrane</keyword>
<reference evidence="9 10" key="1">
    <citation type="submission" date="2020-08" db="EMBL/GenBank/DDBJ databases">
        <title>Genomic Encyclopedia of Type Strains, Phase III (KMG-III): the genomes of soil and plant-associated and newly described type strains.</title>
        <authorList>
            <person name="Whitman W."/>
        </authorList>
    </citation>
    <scope>NUCLEOTIDE SEQUENCE [LARGE SCALE GENOMIC DNA]</scope>
    <source>
        <strain evidence="9 10">CECT 3313</strain>
    </source>
</reference>
<feature type="region of interest" description="Disordered" evidence="7">
    <location>
        <begin position="480"/>
        <end position="521"/>
    </location>
</feature>
<dbReference type="AlphaFoldDB" id="A0A7W9Q3B9"/>
<evidence type="ECO:0000256" key="3">
    <source>
        <dbReference type="ARBA" id="ARBA00022475"/>
    </source>
</evidence>
<dbReference type="Pfam" id="PF05977">
    <property type="entry name" value="MFS_3"/>
    <property type="match status" value="1"/>
</dbReference>
<feature type="transmembrane region" description="Helical" evidence="8">
    <location>
        <begin position="125"/>
        <end position="145"/>
    </location>
</feature>
<dbReference type="InterPro" id="IPR036259">
    <property type="entry name" value="MFS_trans_sf"/>
</dbReference>
<feature type="transmembrane region" description="Helical" evidence="8">
    <location>
        <begin position="243"/>
        <end position="265"/>
    </location>
</feature>
<evidence type="ECO:0000256" key="2">
    <source>
        <dbReference type="ARBA" id="ARBA00022448"/>
    </source>
</evidence>
<dbReference type="GO" id="GO:0005886">
    <property type="term" value="C:plasma membrane"/>
    <property type="evidence" value="ECO:0007669"/>
    <property type="project" value="UniProtKB-SubCell"/>
</dbReference>
<dbReference type="PANTHER" id="PTHR23513:SF6">
    <property type="entry name" value="MAJOR FACILITATOR SUPERFAMILY ASSOCIATED DOMAIN-CONTAINING PROTEIN"/>
    <property type="match status" value="1"/>
</dbReference>
<keyword evidence="10" id="KW-1185">Reference proteome</keyword>
<feature type="transmembrane region" description="Helical" evidence="8">
    <location>
        <begin position="397"/>
        <end position="415"/>
    </location>
</feature>
<dbReference type="Gene3D" id="1.20.1250.20">
    <property type="entry name" value="MFS general substrate transporter like domains"/>
    <property type="match status" value="1"/>
</dbReference>
<evidence type="ECO:0000256" key="6">
    <source>
        <dbReference type="ARBA" id="ARBA00023136"/>
    </source>
</evidence>
<gene>
    <name evidence="9" type="ORF">FHS34_007436</name>
</gene>
<feature type="transmembrane region" description="Helical" evidence="8">
    <location>
        <begin position="373"/>
        <end position="391"/>
    </location>
</feature>
<name>A0A7W9Q3B9_9ACTN</name>
<dbReference type="PANTHER" id="PTHR23513">
    <property type="entry name" value="INTEGRAL MEMBRANE EFFLUX PROTEIN-RELATED"/>
    <property type="match status" value="1"/>
</dbReference>
<accession>A0A7W9Q3B9</accession>
<feature type="compositionally biased region" description="Basic and acidic residues" evidence="7">
    <location>
        <begin position="481"/>
        <end position="492"/>
    </location>
</feature>
<keyword evidence="2" id="KW-0813">Transport</keyword>
<comment type="subcellular location">
    <subcellularLocation>
        <location evidence="1">Cell membrane</location>
        <topology evidence="1">Multi-pass membrane protein</topology>
    </subcellularLocation>
</comment>
<keyword evidence="3" id="KW-1003">Cell membrane</keyword>
<proteinExistence type="predicted"/>
<evidence type="ECO:0000256" key="1">
    <source>
        <dbReference type="ARBA" id="ARBA00004651"/>
    </source>
</evidence>
<dbReference type="Proteomes" id="UP000585836">
    <property type="component" value="Unassembled WGS sequence"/>
</dbReference>
<comment type="caution">
    <text evidence="9">The sequence shown here is derived from an EMBL/GenBank/DDBJ whole genome shotgun (WGS) entry which is preliminary data.</text>
</comment>